<accession>A0A2P6VAT0</accession>
<feature type="repeat" description="PPR" evidence="3">
    <location>
        <begin position="304"/>
        <end position="338"/>
    </location>
</feature>
<dbReference type="STRING" id="554055.A0A2P6VAT0"/>
<dbReference type="PANTHER" id="PTHR47447:SF17">
    <property type="entry name" value="OS12G0638900 PROTEIN"/>
    <property type="match status" value="1"/>
</dbReference>
<feature type="region of interest" description="Disordered" evidence="4">
    <location>
        <begin position="62"/>
        <end position="86"/>
    </location>
</feature>
<evidence type="ECO:0000256" key="2">
    <source>
        <dbReference type="ARBA" id="ARBA00022737"/>
    </source>
</evidence>
<dbReference type="PROSITE" id="PS51375">
    <property type="entry name" value="PPR"/>
    <property type="match status" value="3"/>
</dbReference>
<evidence type="ECO:0000313" key="7">
    <source>
        <dbReference type="Proteomes" id="UP000239649"/>
    </source>
</evidence>
<gene>
    <name evidence="6" type="ORF">C2E20_5488</name>
</gene>
<comment type="caution">
    <text evidence="6">The sequence shown here is derived from an EMBL/GenBank/DDBJ whole genome shotgun (WGS) entry which is preliminary data.</text>
</comment>
<evidence type="ECO:0000259" key="5">
    <source>
        <dbReference type="Pfam" id="PF17177"/>
    </source>
</evidence>
<sequence length="787" mass="81971">MPATACMRMPAGALAGLRELAAAAAARSPPPLPPGAPRRTRCCTRPAAVAGAAPALRAPMAAMHSSGGEGDSTVSNGDAAASAARRDLPLPRDSQAALQHSISQLLDAGRPIVAAHLLAEEWAATSRCLDDEELSKRLVLALIEQVNTGAALEVLPMVTTSPEVVAAAIAAAAQRRSLQGVRALLTHAREAGASRGVAARPVWCAVIMALGALRRPHQARKAFADMRDAGAWQPGDTTTVNLLLNALAGDIALQFTRCNQLRQEGVEPDTTTINTLLKACMRARDVRRAELALRWMREDGVVPDEITYNTLIKVYSYSGDFDGVLGVWRCLGAAGFTPTPKLWGSLLLACSAAGQLEQAGIFWWEMKQLHSSSQAAEGQAGGGPSSTSVKAGSSKASGGRGQQRAGGKASSGSGVITLDNVCAMMTGCNDAGQYERALKVFEEARSLGVPLDARAFNLALRACHTPGKTLRHEQLMQAFALYDKMKSSGLQPDAYTYSTLFALCAAARQGHCALQLHTEMRKLGVQENVVALTALLKAVGSTPGPGMPQACLRIFRRMVRGPARLKPNQATYRTAIAALREAGALAEALALYQGMRRHHPADNSEFEGLTAVAAERALAAEDADLRRAVAEVCGITSAKEVDLHGMSGLEARAAVLCVLGLLQEQYAATGGVAHDATLITGRGLGSEGEPVVRQEVAALLDRLLLSLPPDALEGPNPGRIVIPRQLLCDALSRKMLGRQAAGGEQGGEPERGGSSGAGSGGADGADCGMPGGVDGGMPGGVEEQPAA</sequence>
<feature type="domain" description="PROP1-like PPR" evidence="5">
    <location>
        <begin position="425"/>
        <end position="527"/>
    </location>
</feature>
<dbReference type="EMBL" id="LHPF02000016">
    <property type="protein sequence ID" value="PSC71209.1"/>
    <property type="molecule type" value="Genomic_DNA"/>
</dbReference>
<evidence type="ECO:0000313" key="6">
    <source>
        <dbReference type="EMBL" id="PSC71209.1"/>
    </source>
</evidence>
<dbReference type="Gene3D" id="3.30.1370.110">
    <property type="match status" value="1"/>
</dbReference>
<dbReference type="Pfam" id="PF17177">
    <property type="entry name" value="PPR_long"/>
    <property type="match status" value="1"/>
</dbReference>
<dbReference type="InterPro" id="IPR002885">
    <property type="entry name" value="PPR_rpt"/>
</dbReference>
<dbReference type="InterPro" id="IPR036063">
    <property type="entry name" value="Smr_dom_sf"/>
</dbReference>
<dbReference type="AlphaFoldDB" id="A0A2P6VAT0"/>
<keyword evidence="2" id="KW-0677">Repeat</keyword>
<feature type="compositionally biased region" description="Low complexity" evidence="4">
    <location>
        <begin position="385"/>
        <end position="410"/>
    </location>
</feature>
<dbReference type="OrthoDB" id="185373at2759"/>
<organism evidence="6 7">
    <name type="scientific">Micractinium conductrix</name>
    <dbReference type="NCBI Taxonomy" id="554055"/>
    <lineage>
        <taxon>Eukaryota</taxon>
        <taxon>Viridiplantae</taxon>
        <taxon>Chlorophyta</taxon>
        <taxon>core chlorophytes</taxon>
        <taxon>Trebouxiophyceae</taxon>
        <taxon>Chlorellales</taxon>
        <taxon>Chlorellaceae</taxon>
        <taxon>Chlorella clade</taxon>
        <taxon>Micractinium</taxon>
    </lineage>
</organism>
<evidence type="ECO:0000256" key="4">
    <source>
        <dbReference type="SAM" id="MobiDB-lite"/>
    </source>
</evidence>
<dbReference type="NCBIfam" id="TIGR00756">
    <property type="entry name" value="PPR"/>
    <property type="match status" value="2"/>
</dbReference>
<feature type="region of interest" description="Disordered" evidence="4">
    <location>
        <begin position="374"/>
        <end position="411"/>
    </location>
</feature>
<evidence type="ECO:0000256" key="1">
    <source>
        <dbReference type="ARBA" id="ARBA00007626"/>
    </source>
</evidence>
<dbReference type="Proteomes" id="UP000239649">
    <property type="component" value="Unassembled WGS sequence"/>
</dbReference>
<dbReference type="PANTHER" id="PTHR47447">
    <property type="entry name" value="OS03G0856100 PROTEIN"/>
    <property type="match status" value="1"/>
</dbReference>
<feature type="compositionally biased region" description="Gly residues" evidence="4">
    <location>
        <begin position="753"/>
        <end position="779"/>
    </location>
</feature>
<keyword evidence="7" id="KW-1185">Reference proteome</keyword>
<feature type="repeat" description="PPR" evidence="3">
    <location>
        <begin position="493"/>
        <end position="527"/>
    </location>
</feature>
<dbReference type="InterPro" id="IPR033443">
    <property type="entry name" value="PROP1-like_PPR_dom"/>
</dbReference>
<dbReference type="InterPro" id="IPR011990">
    <property type="entry name" value="TPR-like_helical_dom_sf"/>
</dbReference>
<comment type="similarity">
    <text evidence="1">Belongs to the PPR family. P subfamily.</text>
</comment>
<feature type="region of interest" description="Disordered" evidence="4">
    <location>
        <begin position="738"/>
        <end position="787"/>
    </location>
</feature>
<protein>
    <submittedName>
        <fullName evidence="6">Pentatricopeptide repeat-containing chloroplastic</fullName>
    </submittedName>
</protein>
<dbReference type="Gene3D" id="1.25.40.10">
    <property type="entry name" value="Tetratricopeptide repeat domain"/>
    <property type="match status" value="2"/>
</dbReference>
<feature type="repeat" description="PPR" evidence="3">
    <location>
        <begin position="269"/>
        <end position="303"/>
    </location>
</feature>
<dbReference type="SUPFAM" id="SSF160443">
    <property type="entry name" value="SMR domain-like"/>
    <property type="match status" value="1"/>
</dbReference>
<name>A0A2P6VAT0_9CHLO</name>
<evidence type="ECO:0000256" key="3">
    <source>
        <dbReference type="PROSITE-ProRule" id="PRU00708"/>
    </source>
</evidence>
<reference evidence="6 7" key="1">
    <citation type="journal article" date="2018" name="Plant J.">
        <title>Genome sequences of Chlorella sorokiniana UTEX 1602 and Micractinium conductrix SAG 241.80: implications to maltose excretion by a green alga.</title>
        <authorList>
            <person name="Arriola M.B."/>
            <person name="Velmurugan N."/>
            <person name="Zhang Y."/>
            <person name="Plunkett M.H."/>
            <person name="Hondzo H."/>
            <person name="Barney B.M."/>
        </authorList>
    </citation>
    <scope>NUCLEOTIDE SEQUENCE [LARGE SCALE GENOMIC DNA]</scope>
    <source>
        <strain evidence="6 7">SAG 241.80</strain>
    </source>
</reference>
<proteinExistence type="inferred from homology"/>
<dbReference type="Pfam" id="PF13041">
    <property type="entry name" value="PPR_2"/>
    <property type="match status" value="1"/>
</dbReference>